<accession>T1I0U0</accession>
<evidence type="ECO:0000313" key="1">
    <source>
        <dbReference type="EnsemblMetazoa" id="RPRC009910-PA"/>
    </source>
</evidence>
<evidence type="ECO:0000313" key="2">
    <source>
        <dbReference type="Proteomes" id="UP000015103"/>
    </source>
</evidence>
<dbReference type="InParanoid" id="T1I0U0"/>
<keyword evidence="2" id="KW-1185">Reference proteome</keyword>
<organism evidence="1 2">
    <name type="scientific">Rhodnius prolixus</name>
    <name type="common">Triatomid bug</name>
    <dbReference type="NCBI Taxonomy" id="13249"/>
    <lineage>
        <taxon>Eukaryota</taxon>
        <taxon>Metazoa</taxon>
        <taxon>Ecdysozoa</taxon>
        <taxon>Arthropoda</taxon>
        <taxon>Hexapoda</taxon>
        <taxon>Insecta</taxon>
        <taxon>Pterygota</taxon>
        <taxon>Neoptera</taxon>
        <taxon>Paraneoptera</taxon>
        <taxon>Hemiptera</taxon>
        <taxon>Heteroptera</taxon>
        <taxon>Panheteroptera</taxon>
        <taxon>Cimicomorpha</taxon>
        <taxon>Reduviidae</taxon>
        <taxon>Triatominae</taxon>
        <taxon>Rhodnius</taxon>
    </lineage>
</organism>
<dbReference type="EMBL" id="ACPB03017960">
    <property type="status" value="NOT_ANNOTATED_CDS"/>
    <property type="molecule type" value="Genomic_DNA"/>
</dbReference>
<proteinExistence type="predicted"/>
<reference evidence="1" key="1">
    <citation type="submission" date="2015-05" db="UniProtKB">
        <authorList>
            <consortium name="EnsemblMetazoa"/>
        </authorList>
    </citation>
    <scope>IDENTIFICATION</scope>
</reference>
<dbReference type="VEuPathDB" id="VectorBase:RPRC009910"/>
<protein>
    <submittedName>
        <fullName evidence="1">Uncharacterized protein</fullName>
    </submittedName>
</protein>
<name>T1I0U0_RHOPR</name>
<sequence>MRTDKEYIQVFFVHRMNLYMMKFIKRTVLHKLNSSIRCIVESFEQLNKFYIRKNQLNRL</sequence>
<dbReference type="HOGENOM" id="CLU_2967828_0_0_1"/>
<dbReference type="EnsemblMetazoa" id="RPRC009910-RA">
    <property type="protein sequence ID" value="RPRC009910-PA"/>
    <property type="gene ID" value="RPRC009910"/>
</dbReference>
<dbReference type="AlphaFoldDB" id="T1I0U0"/>
<dbReference type="Proteomes" id="UP000015103">
    <property type="component" value="Unassembled WGS sequence"/>
</dbReference>